<comment type="caution">
    <text evidence="8">The sequence shown here is derived from an EMBL/GenBank/DDBJ whole genome shotgun (WGS) entry which is preliminary data.</text>
</comment>
<dbReference type="Proteomes" id="UP000321039">
    <property type="component" value="Unassembled WGS sequence"/>
</dbReference>
<keyword evidence="3 5" id="KW-0560">Oxidoreductase</keyword>
<dbReference type="Pfam" id="PF02826">
    <property type="entry name" value="2-Hacid_dh_C"/>
    <property type="match status" value="1"/>
</dbReference>
<evidence type="ECO:0000256" key="5">
    <source>
        <dbReference type="RuleBase" id="RU003719"/>
    </source>
</evidence>
<proteinExistence type="inferred from homology"/>
<protein>
    <submittedName>
        <fullName evidence="8">D-glycerate dehydrogenase</fullName>
    </submittedName>
</protein>
<organism evidence="8 9">
    <name type="scientific">Parahaliea maris</name>
    <dbReference type="NCBI Taxonomy" id="2716870"/>
    <lineage>
        <taxon>Bacteria</taxon>
        <taxon>Pseudomonadati</taxon>
        <taxon>Pseudomonadota</taxon>
        <taxon>Gammaproteobacteria</taxon>
        <taxon>Cellvibrionales</taxon>
        <taxon>Halieaceae</taxon>
        <taxon>Parahaliea</taxon>
    </lineage>
</organism>
<dbReference type="InterPro" id="IPR036291">
    <property type="entry name" value="NAD(P)-bd_dom_sf"/>
</dbReference>
<dbReference type="GO" id="GO:0008652">
    <property type="term" value="P:amino acid biosynthetic process"/>
    <property type="evidence" value="ECO:0007669"/>
    <property type="project" value="UniProtKB-KW"/>
</dbReference>
<dbReference type="PANTHER" id="PTHR42789">
    <property type="entry name" value="D-ISOMER SPECIFIC 2-HYDROXYACID DEHYDROGENASE FAMILY PROTEIN (AFU_ORTHOLOGUE AFUA_6G10090)"/>
    <property type="match status" value="1"/>
</dbReference>
<evidence type="ECO:0000256" key="4">
    <source>
        <dbReference type="ARBA" id="ARBA00023027"/>
    </source>
</evidence>
<evidence type="ECO:0000256" key="3">
    <source>
        <dbReference type="ARBA" id="ARBA00023002"/>
    </source>
</evidence>
<keyword evidence="2" id="KW-0028">Amino-acid biosynthesis</keyword>
<evidence type="ECO:0000256" key="1">
    <source>
        <dbReference type="ARBA" id="ARBA00005854"/>
    </source>
</evidence>
<dbReference type="InterPro" id="IPR006139">
    <property type="entry name" value="D-isomer_2_OHA_DH_cat_dom"/>
</dbReference>
<name>A0A5C8ZS83_9GAMM</name>
<dbReference type="SUPFAM" id="SSF51735">
    <property type="entry name" value="NAD(P)-binding Rossmann-fold domains"/>
    <property type="match status" value="1"/>
</dbReference>
<dbReference type="EMBL" id="VRZA01000006">
    <property type="protein sequence ID" value="TXS91245.1"/>
    <property type="molecule type" value="Genomic_DNA"/>
</dbReference>
<dbReference type="RefSeq" id="WP_148069480.1">
    <property type="nucleotide sequence ID" value="NZ_VRZA01000006.1"/>
</dbReference>
<reference evidence="8 9" key="1">
    <citation type="submission" date="2019-08" db="EMBL/GenBank/DDBJ databases">
        <title>Parahaliea maris sp. nov., isolated from the surface seawater.</title>
        <authorList>
            <person name="Liu Y."/>
        </authorList>
    </citation>
    <scope>NUCLEOTIDE SEQUENCE [LARGE SCALE GENOMIC DNA]</scope>
    <source>
        <strain evidence="8 9">HSLHS9</strain>
    </source>
</reference>
<evidence type="ECO:0000313" key="9">
    <source>
        <dbReference type="Proteomes" id="UP000321039"/>
    </source>
</evidence>
<evidence type="ECO:0000313" key="8">
    <source>
        <dbReference type="EMBL" id="TXS91245.1"/>
    </source>
</evidence>
<feature type="domain" description="D-isomer specific 2-hydroxyacid dehydrogenase catalytic" evidence="6">
    <location>
        <begin position="10"/>
        <end position="318"/>
    </location>
</feature>
<gene>
    <name evidence="8" type="ORF">FV139_16015</name>
</gene>
<dbReference type="InterPro" id="IPR006140">
    <property type="entry name" value="D-isomer_DH_NAD-bd"/>
</dbReference>
<dbReference type="SUPFAM" id="SSF52283">
    <property type="entry name" value="Formate/glycerate dehydrogenase catalytic domain-like"/>
    <property type="match status" value="1"/>
</dbReference>
<dbReference type="PROSITE" id="PS00065">
    <property type="entry name" value="D_2_HYDROXYACID_DH_1"/>
    <property type="match status" value="1"/>
</dbReference>
<keyword evidence="4" id="KW-0520">NAD</keyword>
<dbReference type="GO" id="GO:0016616">
    <property type="term" value="F:oxidoreductase activity, acting on the CH-OH group of donors, NAD or NADP as acceptor"/>
    <property type="evidence" value="ECO:0007669"/>
    <property type="project" value="InterPro"/>
</dbReference>
<dbReference type="InterPro" id="IPR029752">
    <property type="entry name" value="D-isomer_DH_CS1"/>
</dbReference>
<feature type="domain" description="D-isomer specific 2-hydroxyacid dehydrogenase NAD-binding" evidence="7">
    <location>
        <begin position="113"/>
        <end position="287"/>
    </location>
</feature>
<dbReference type="PANTHER" id="PTHR42789:SF1">
    <property type="entry name" value="D-ISOMER SPECIFIC 2-HYDROXYACID DEHYDROGENASE FAMILY PROTEIN (AFU_ORTHOLOGUE AFUA_6G10090)"/>
    <property type="match status" value="1"/>
</dbReference>
<evidence type="ECO:0000259" key="6">
    <source>
        <dbReference type="Pfam" id="PF00389"/>
    </source>
</evidence>
<sequence length="320" mass="34520">MKAFLTRETYDTPLLAEKLSVAGIDLEVRTDSSVCPREVLEQQVSRVDALLTHTEDEIDADLLSRAAPQLRVVANMGIGFSNIDVAAARARGVIVTNTPTEEAFEATAEATVAILLSVARRIPALHVERRALTCDPDPSFLRATATSVRGKTLGIVGMGRIGSRVARIMHGGFGNRIQYFDLVAKPELEEALGARRVDLPTLMRSSDLIAVNMPLSQQTRNLISAEMIDLMQDHATFVNTARGELVDEPALVARLNAGKLHGAGLDVYGPAVDDIQFDNIALTSHFANFEDQAYTAMTTLVADNVVSALTTGQALTPVKE</sequence>
<evidence type="ECO:0000256" key="2">
    <source>
        <dbReference type="ARBA" id="ARBA00022605"/>
    </source>
</evidence>
<dbReference type="GO" id="GO:0051287">
    <property type="term" value="F:NAD binding"/>
    <property type="evidence" value="ECO:0007669"/>
    <property type="project" value="InterPro"/>
</dbReference>
<dbReference type="Gene3D" id="3.40.50.720">
    <property type="entry name" value="NAD(P)-binding Rossmann-like Domain"/>
    <property type="match status" value="2"/>
</dbReference>
<dbReference type="InterPro" id="IPR050857">
    <property type="entry name" value="D-2-hydroxyacid_DH"/>
</dbReference>
<comment type="similarity">
    <text evidence="1 5">Belongs to the D-isomer specific 2-hydroxyacid dehydrogenase family.</text>
</comment>
<evidence type="ECO:0000259" key="7">
    <source>
        <dbReference type="Pfam" id="PF02826"/>
    </source>
</evidence>
<dbReference type="AlphaFoldDB" id="A0A5C8ZS83"/>
<keyword evidence="9" id="KW-1185">Reference proteome</keyword>
<dbReference type="Pfam" id="PF00389">
    <property type="entry name" value="2-Hacid_dh"/>
    <property type="match status" value="1"/>
</dbReference>
<accession>A0A5C8ZS83</accession>